<evidence type="ECO:0000256" key="4">
    <source>
        <dbReference type="ARBA" id="ARBA00022553"/>
    </source>
</evidence>
<dbReference type="InterPro" id="IPR004358">
    <property type="entry name" value="Sig_transdc_His_kin-like_C"/>
</dbReference>
<dbReference type="PROSITE" id="PS50109">
    <property type="entry name" value="HIS_KIN"/>
    <property type="match status" value="1"/>
</dbReference>
<dbReference type="RefSeq" id="WP_058249418.1">
    <property type="nucleotide sequence ID" value="NZ_CYSE01000015.1"/>
</dbReference>
<comment type="catalytic activity">
    <reaction evidence="1">
        <text>ATP + protein L-histidine = ADP + protein N-phospho-L-histidine.</text>
        <dbReference type="EC" id="2.7.13.3"/>
    </reaction>
</comment>
<proteinExistence type="predicted"/>
<dbReference type="InterPro" id="IPR003594">
    <property type="entry name" value="HATPase_dom"/>
</dbReference>
<dbReference type="Gene3D" id="1.10.287.130">
    <property type="match status" value="1"/>
</dbReference>
<dbReference type="SUPFAM" id="SSF55874">
    <property type="entry name" value="ATPase domain of HSP90 chaperone/DNA topoisomerase II/histidine kinase"/>
    <property type="match status" value="1"/>
</dbReference>
<dbReference type="FunFam" id="1.10.287.130:FF:000004">
    <property type="entry name" value="Ethylene receptor 1"/>
    <property type="match status" value="1"/>
</dbReference>
<sequence length="453" mass="50096">MEPFPPFKSERVSRRRYERERRGRQEAERILEHLSRELYEANAALKAQAASLEETVRHRTEELRAAKVAAETASDAKSAFLAMISHEIRTPLNGVLGMATVLAETELDAVQMDMAEVILTSGNGLLALLNDVLDLSKIEARQMEIEEIGFDLANLMAEQRRIFELRAAEKGLSFRMSGQAGLPSYIQGDPNRLRQVVSNLLSNAMKFTAKGGVHLDVSLDQWLLTVAVTDTGPGVPETKRHKLFKPFSQTDASITRQYGGTGLGLAISRQVCRLMGGDLVFRPARGGGSVFTATMRLSPPNVGAAPVDLGHCPFQKVLGARRWRILVAEDSETNRKVVELLLKPFDLDIRMVFDGAQAVEQHLARPFDLILMDVNMPVMNGLAAASLIRQEEERIGAERVPIIALTANAMTHQVSDYLRQGIDAHVAKPVRREDLARAMALQLCEQTRALMQG</sequence>
<dbReference type="PRINTS" id="PR00344">
    <property type="entry name" value="BCTRLSENSOR"/>
</dbReference>
<evidence type="ECO:0000313" key="17">
    <source>
        <dbReference type="EMBL" id="CUH82523.1"/>
    </source>
</evidence>
<dbReference type="InterPro" id="IPR003661">
    <property type="entry name" value="HisK_dim/P_dom"/>
</dbReference>
<evidence type="ECO:0000256" key="11">
    <source>
        <dbReference type="ARBA" id="ARBA00023012"/>
    </source>
</evidence>
<dbReference type="AlphaFoldDB" id="A0A0P1GZB6"/>
<reference evidence="17 18" key="1">
    <citation type="submission" date="2015-09" db="EMBL/GenBank/DDBJ databases">
        <authorList>
            <consortium name="Swine Surveillance"/>
        </authorList>
    </citation>
    <scope>NUCLEOTIDE SEQUENCE [LARGE SCALE GENOMIC DNA]</scope>
    <source>
        <strain evidence="17 18">CECT 7648</strain>
    </source>
</reference>
<evidence type="ECO:0000256" key="10">
    <source>
        <dbReference type="ARBA" id="ARBA00022989"/>
    </source>
</evidence>
<dbReference type="GO" id="GO:0005524">
    <property type="term" value="F:ATP binding"/>
    <property type="evidence" value="ECO:0007669"/>
    <property type="project" value="UniProtKB-KW"/>
</dbReference>
<keyword evidence="7" id="KW-0547">Nucleotide-binding</keyword>
<dbReference type="CDD" id="cd00082">
    <property type="entry name" value="HisKA"/>
    <property type="match status" value="1"/>
</dbReference>
<dbReference type="InterPro" id="IPR036890">
    <property type="entry name" value="HATPase_C_sf"/>
</dbReference>
<evidence type="ECO:0000256" key="13">
    <source>
        <dbReference type="PROSITE-ProRule" id="PRU00169"/>
    </source>
</evidence>
<evidence type="ECO:0000256" key="2">
    <source>
        <dbReference type="ARBA" id="ARBA00004370"/>
    </source>
</evidence>
<dbReference type="Proteomes" id="UP000054935">
    <property type="component" value="Unassembled WGS sequence"/>
</dbReference>
<dbReference type="EC" id="2.7.13.3" evidence="3"/>
<dbReference type="PROSITE" id="PS50110">
    <property type="entry name" value="RESPONSE_REGULATORY"/>
    <property type="match status" value="1"/>
</dbReference>
<feature type="region of interest" description="Disordered" evidence="14">
    <location>
        <begin position="1"/>
        <end position="25"/>
    </location>
</feature>
<organism evidence="17 18">
    <name type="scientific">Tropicibacter naphthalenivorans</name>
    <dbReference type="NCBI Taxonomy" id="441103"/>
    <lineage>
        <taxon>Bacteria</taxon>
        <taxon>Pseudomonadati</taxon>
        <taxon>Pseudomonadota</taxon>
        <taxon>Alphaproteobacteria</taxon>
        <taxon>Rhodobacterales</taxon>
        <taxon>Roseobacteraceae</taxon>
        <taxon>Tropicibacter</taxon>
    </lineage>
</organism>
<dbReference type="InterPro" id="IPR036097">
    <property type="entry name" value="HisK_dim/P_sf"/>
</dbReference>
<evidence type="ECO:0000256" key="9">
    <source>
        <dbReference type="ARBA" id="ARBA00022840"/>
    </source>
</evidence>
<dbReference type="CDD" id="cd16922">
    <property type="entry name" value="HATPase_EvgS-ArcB-TorS-like"/>
    <property type="match status" value="1"/>
</dbReference>
<keyword evidence="10" id="KW-1133">Transmembrane helix</keyword>
<dbReference type="SMART" id="SM00387">
    <property type="entry name" value="HATPase_c"/>
    <property type="match status" value="1"/>
</dbReference>
<evidence type="ECO:0000256" key="3">
    <source>
        <dbReference type="ARBA" id="ARBA00012438"/>
    </source>
</evidence>
<evidence type="ECO:0000256" key="7">
    <source>
        <dbReference type="ARBA" id="ARBA00022741"/>
    </source>
</evidence>
<dbReference type="PANTHER" id="PTHR45339:SF1">
    <property type="entry name" value="HYBRID SIGNAL TRANSDUCTION HISTIDINE KINASE J"/>
    <property type="match status" value="1"/>
</dbReference>
<dbReference type="InterPro" id="IPR011006">
    <property type="entry name" value="CheY-like_superfamily"/>
</dbReference>
<keyword evidence="12" id="KW-0472">Membrane</keyword>
<evidence type="ECO:0000256" key="5">
    <source>
        <dbReference type="ARBA" id="ARBA00022679"/>
    </source>
</evidence>
<keyword evidence="5 17" id="KW-0808">Transferase</keyword>
<evidence type="ECO:0000259" key="15">
    <source>
        <dbReference type="PROSITE" id="PS50109"/>
    </source>
</evidence>
<dbReference type="SUPFAM" id="SSF47384">
    <property type="entry name" value="Homodimeric domain of signal transducing histidine kinase"/>
    <property type="match status" value="1"/>
</dbReference>
<feature type="domain" description="Response regulatory" evidence="16">
    <location>
        <begin position="324"/>
        <end position="443"/>
    </location>
</feature>
<dbReference type="CDD" id="cd17546">
    <property type="entry name" value="REC_hyHK_CKI1_RcsC-like"/>
    <property type="match status" value="1"/>
</dbReference>
<feature type="modified residue" description="4-aspartylphosphate" evidence="13">
    <location>
        <position position="373"/>
    </location>
</feature>
<dbReference type="STRING" id="441103.TRN7648_04065"/>
<evidence type="ECO:0000256" key="12">
    <source>
        <dbReference type="ARBA" id="ARBA00023136"/>
    </source>
</evidence>
<dbReference type="InterPro" id="IPR005467">
    <property type="entry name" value="His_kinase_dom"/>
</dbReference>
<dbReference type="InterPro" id="IPR001789">
    <property type="entry name" value="Sig_transdc_resp-reg_receiver"/>
</dbReference>
<dbReference type="FunFam" id="3.30.565.10:FF:000010">
    <property type="entry name" value="Sensor histidine kinase RcsC"/>
    <property type="match status" value="1"/>
</dbReference>
<accession>A0A0P1GZB6</accession>
<feature type="domain" description="Histidine kinase" evidence="15">
    <location>
        <begin position="83"/>
        <end position="299"/>
    </location>
</feature>
<gene>
    <name evidence="17" type="primary">luxQ_2</name>
    <name evidence="17" type="ORF">TRN7648_04065</name>
</gene>
<dbReference type="SUPFAM" id="SSF52172">
    <property type="entry name" value="CheY-like"/>
    <property type="match status" value="1"/>
</dbReference>
<evidence type="ECO:0000256" key="14">
    <source>
        <dbReference type="SAM" id="MobiDB-lite"/>
    </source>
</evidence>
<dbReference type="Pfam" id="PF00072">
    <property type="entry name" value="Response_reg"/>
    <property type="match status" value="1"/>
</dbReference>
<dbReference type="PANTHER" id="PTHR45339">
    <property type="entry name" value="HYBRID SIGNAL TRANSDUCTION HISTIDINE KINASE J"/>
    <property type="match status" value="1"/>
</dbReference>
<name>A0A0P1GZB6_9RHOB</name>
<dbReference type="EMBL" id="CYSE01000015">
    <property type="protein sequence ID" value="CUH82523.1"/>
    <property type="molecule type" value="Genomic_DNA"/>
</dbReference>
<keyword evidence="4 13" id="KW-0597">Phosphoprotein</keyword>
<dbReference type="GO" id="GO:0016020">
    <property type="term" value="C:membrane"/>
    <property type="evidence" value="ECO:0007669"/>
    <property type="project" value="UniProtKB-SubCell"/>
</dbReference>
<evidence type="ECO:0000256" key="6">
    <source>
        <dbReference type="ARBA" id="ARBA00022692"/>
    </source>
</evidence>
<dbReference type="OrthoDB" id="9801651at2"/>
<keyword evidence="18" id="KW-1185">Reference proteome</keyword>
<dbReference type="Pfam" id="PF02518">
    <property type="entry name" value="HATPase_c"/>
    <property type="match status" value="1"/>
</dbReference>
<evidence type="ECO:0000313" key="18">
    <source>
        <dbReference type="Proteomes" id="UP000054935"/>
    </source>
</evidence>
<dbReference type="GO" id="GO:0000155">
    <property type="term" value="F:phosphorelay sensor kinase activity"/>
    <property type="evidence" value="ECO:0007669"/>
    <property type="project" value="InterPro"/>
</dbReference>
<keyword evidence="6" id="KW-0812">Transmembrane</keyword>
<dbReference type="Gene3D" id="3.40.50.2300">
    <property type="match status" value="1"/>
</dbReference>
<evidence type="ECO:0000256" key="1">
    <source>
        <dbReference type="ARBA" id="ARBA00000085"/>
    </source>
</evidence>
<keyword evidence="11" id="KW-0902">Two-component regulatory system</keyword>
<dbReference type="SMART" id="SM00448">
    <property type="entry name" value="REC"/>
    <property type="match status" value="1"/>
</dbReference>
<dbReference type="Pfam" id="PF00512">
    <property type="entry name" value="HisKA"/>
    <property type="match status" value="1"/>
</dbReference>
<dbReference type="SMART" id="SM00388">
    <property type="entry name" value="HisKA"/>
    <property type="match status" value="1"/>
</dbReference>
<protein>
    <recommendedName>
        <fullName evidence="3">histidine kinase</fullName>
        <ecNumber evidence="3">2.7.13.3</ecNumber>
    </recommendedName>
</protein>
<feature type="compositionally biased region" description="Basic and acidic residues" evidence="14">
    <location>
        <begin position="8"/>
        <end position="25"/>
    </location>
</feature>
<evidence type="ECO:0000256" key="8">
    <source>
        <dbReference type="ARBA" id="ARBA00022777"/>
    </source>
</evidence>
<comment type="subcellular location">
    <subcellularLocation>
        <location evidence="2">Membrane</location>
    </subcellularLocation>
</comment>
<keyword evidence="9" id="KW-0067">ATP-binding</keyword>
<keyword evidence="8 17" id="KW-0418">Kinase</keyword>
<evidence type="ECO:0000259" key="16">
    <source>
        <dbReference type="PROSITE" id="PS50110"/>
    </source>
</evidence>
<dbReference type="Gene3D" id="3.30.565.10">
    <property type="entry name" value="Histidine kinase-like ATPase, C-terminal domain"/>
    <property type="match status" value="1"/>
</dbReference>